<dbReference type="OrthoDB" id="4351149at2759"/>
<dbReference type="GeneID" id="63703863"/>
<comment type="caution">
    <text evidence="3">The sequence shown here is derived from an EMBL/GenBank/DDBJ whole genome shotgun (WGS) entry which is preliminary data.</text>
</comment>
<reference evidence="3 4" key="1">
    <citation type="journal article" date="2016" name="BMC Genomics">
        <title>Genome sequencing and secondary metabolism of the postharvest pathogen Penicillium griseofulvum.</title>
        <authorList>
            <person name="Banani H."/>
            <person name="Marcet-Houben M."/>
            <person name="Ballester A.R."/>
            <person name="Abbruscato P."/>
            <person name="Gonzalez-Candelas L."/>
            <person name="Gabaldon T."/>
            <person name="Spadaro D."/>
        </authorList>
    </citation>
    <scope>NUCLEOTIDE SEQUENCE [LARGE SCALE GENOMIC DNA]</scope>
    <source>
        <strain evidence="3 4">PG3</strain>
    </source>
</reference>
<evidence type="ECO:0000256" key="1">
    <source>
        <dbReference type="SAM" id="SignalP"/>
    </source>
</evidence>
<feature type="chain" id="PRO_5007800943" description="DUF7907 domain-containing protein" evidence="1">
    <location>
        <begin position="17"/>
        <end position="174"/>
    </location>
</feature>
<dbReference type="Proteomes" id="UP000070168">
    <property type="component" value="Unassembled WGS sequence"/>
</dbReference>
<dbReference type="EMBL" id="LHQR01000014">
    <property type="protein sequence ID" value="KXG53800.1"/>
    <property type="molecule type" value="Genomic_DNA"/>
</dbReference>
<sequence length="174" mass="18536">MKFFATVALLATAVAAAPSEKLFNLKTSGASNSSHNDLYLSVGHGLISDPLNSEAVFTGAPNRAAAFSFVNGTILLETDNNSPWALDLINVIGVRKERAQISVKPTHGSKGFTIGRHGVEGPSQTWDGWLWCPADTKAGQFLPNLHFLSKTMLVPELPAGCDKIELHPVPKSSA</sequence>
<accession>A0A135LXX0</accession>
<feature type="domain" description="DUF7907" evidence="2">
    <location>
        <begin position="21"/>
        <end position="169"/>
    </location>
</feature>
<dbReference type="AlphaFoldDB" id="A0A135LXX0"/>
<protein>
    <recommendedName>
        <fullName evidence="2">DUF7907 domain-containing protein</fullName>
    </recommendedName>
</protein>
<evidence type="ECO:0000313" key="4">
    <source>
        <dbReference type="Proteomes" id="UP000070168"/>
    </source>
</evidence>
<proteinExistence type="predicted"/>
<gene>
    <name evidence="3" type="ORF">PGRI_008500</name>
</gene>
<evidence type="ECO:0000259" key="2">
    <source>
        <dbReference type="Pfam" id="PF25484"/>
    </source>
</evidence>
<dbReference type="InterPro" id="IPR057229">
    <property type="entry name" value="DUF7907"/>
</dbReference>
<dbReference type="Pfam" id="PF25484">
    <property type="entry name" value="DUF7907"/>
    <property type="match status" value="1"/>
</dbReference>
<organism evidence="3 4">
    <name type="scientific">Penicillium patulum</name>
    <name type="common">Penicillium griseofulvum</name>
    <dbReference type="NCBI Taxonomy" id="5078"/>
    <lineage>
        <taxon>Eukaryota</taxon>
        <taxon>Fungi</taxon>
        <taxon>Dikarya</taxon>
        <taxon>Ascomycota</taxon>
        <taxon>Pezizomycotina</taxon>
        <taxon>Eurotiomycetes</taxon>
        <taxon>Eurotiomycetidae</taxon>
        <taxon>Eurotiales</taxon>
        <taxon>Aspergillaceae</taxon>
        <taxon>Penicillium</taxon>
    </lineage>
</organism>
<evidence type="ECO:0000313" key="3">
    <source>
        <dbReference type="EMBL" id="KXG53800.1"/>
    </source>
</evidence>
<dbReference type="RefSeq" id="XP_040652335.1">
    <property type="nucleotide sequence ID" value="XM_040788563.1"/>
</dbReference>
<feature type="signal peptide" evidence="1">
    <location>
        <begin position="1"/>
        <end position="16"/>
    </location>
</feature>
<name>A0A135LXX0_PENPA</name>
<keyword evidence="4" id="KW-1185">Reference proteome</keyword>
<dbReference type="OMA" id="TQHVDPL"/>
<keyword evidence="1" id="KW-0732">Signal</keyword>